<gene>
    <name evidence="2" type="ORF">GM50_16575</name>
</gene>
<feature type="region of interest" description="Disordered" evidence="1">
    <location>
        <begin position="27"/>
        <end position="72"/>
    </location>
</feature>
<proteinExistence type="predicted"/>
<sequence>MESRLKKLIAAFVISALTLSITSAYAATSTPKPTPKPSQKTGTEVSAKETKKPAEKKKVTKKKKKKKKKKLPPLQPVVCFGEKWPPRLGLNEFTQEGEVFAKIPTAAELQCESSLNSSPSKAPLRADLLECDEYACGAITVASENRCTWWEVTSTFERVDLKTGKIEAVLGNLRTISKGTNAQVFQSIMLVSQIKHRDADGNILKNIKASNLAISCHHNPAPDLVKRNFFTPS</sequence>
<name>A0A094SC42_9ZZZZ</name>
<dbReference type="AlphaFoldDB" id="A0A094SC42"/>
<evidence type="ECO:0000256" key="1">
    <source>
        <dbReference type="SAM" id="MobiDB-lite"/>
    </source>
</evidence>
<dbReference type="EMBL" id="JNSK01000087">
    <property type="protein sequence ID" value="KGA15693.1"/>
    <property type="molecule type" value="Genomic_DNA"/>
</dbReference>
<feature type="compositionally biased region" description="Basic and acidic residues" evidence="1">
    <location>
        <begin position="46"/>
        <end position="57"/>
    </location>
</feature>
<evidence type="ECO:0000313" key="2">
    <source>
        <dbReference type="EMBL" id="KGA15693.1"/>
    </source>
</evidence>
<accession>A0A094SC42</accession>
<feature type="compositionally biased region" description="Low complexity" evidence="1">
    <location>
        <begin position="27"/>
        <end position="43"/>
    </location>
</feature>
<organism evidence="2">
    <name type="scientific">freshwater metagenome</name>
    <dbReference type="NCBI Taxonomy" id="449393"/>
    <lineage>
        <taxon>unclassified sequences</taxon>
        <taxon>metagenomes</taxon>
        <taxon>ecological metagenomes</taxon>
    </lineage>
</organism>
<comment type="caution">
    <text evidence="2">The sequence shown here is derived from an EMBL/GenBank/DDBJ whole genome shotgun (WGS) entry which is preliminary data.</text>
</comment>
<feature type="compositionally biased region" description="Basic residues" evidence="1">
    <location>
        <begin position="58"/>
        <end position="71"/>
    </location>
</feature>
<protein>
    <submittedName>
        <fullName evidence="2">Uncharacterized protein</fullName>
    </submittedName>
</protein>
<reference evidence="2" key="1">
    <citation type="submission" date="2014-05" db="EMBL/GenBank/DDBJ databases">
        <title>Key roles for freshwater Actinobacteria revealed by deep metagenomic sequencing.</title>
        <authorList>
            <person name="Ghai R."/>
            <person name="Mizuno C.M."/>
            <person name="Picazo A."/>
            <person name="Camacho A."/>
            <person name="Rodriguez-Valera F."/>
        </authorList>
    </citation>
    <scope>NUCLEOTIDE SEQUENCE</scope>
</reference>